<dbReference type="EMBL" id="JAJAWG010000016">
    <property type="protein sequence ID" value="MCB5197524.1"/>
    <property type="molecule type" value="Genomic_DNA"/>
</dbReference>
<evidence type="ECO:0000313" key="3">
    <source>
        <dbReference type="Proteomes" id="UP001198034"/>
    </source>
</evidence>
<dbReference type="SUPFAM" id="SSF54523">
    <property type="entry name" value="Pili subunits"/>
    <property type="match status" value="1"/>
</dbReference>
<protein>
    <submittedName>
        <fullName evidence="2">Type II secretion system GspH family protein</fullName>
    </submittedName>
</protein>
<proteinExistence type="predicted"/>
<organism evidence="2 3">
    <name type="scientific">Deefgea salmonis</name>
    <dbReference type="NCBI Taxonomy" id="2875502"/>
    <lineage>
        <taxon>Bacteria</taxon>
        <taxon>Pseudomonadati</taxon>
        <taxon>Pseudomonadota</taxon>
        <taxon>Betaproteobacteria</taxon>
        <taxon>Neisseriales</taxon>
        <taxon>Chitinibacteraceae</taxon>
        <taxon>Deefgea</taxon>
    </lineage>
</organism>
<gene>
    <name evidence="2" type="ORF">LG219_14775</name>
</gene>
<comment type="caution">
    <text evidence="2">The sequence shown here is derived from an EMBL/GenBank/DDBJ whole genome shotgun (WGS) entry which is preliminary data.</text>
</comment>
<name>A0ABS8BP61_9NEIS</name>
<dbReference type="InterPro" id="IPR045584">
    <property type="entry name" value="Pilin-like"/>
</dbReference>
<feature type="transmembrane region" description="Helical" evidence="1">
    <location>
        <begin position="12"/>
        <end position="33"/>
    </location>
</feature>
<dbReference type="Proteomes" id="UP001198034">
    <property type="component" value="Unassembled WGS sequence"/>
</dbReference>
<dbReference type="Gene3D" id="3.30.700.10">
    <property type="entry name" value="Glycoprotein, Type 4 Pilin"/>
    <property type="match status" value="1"/>
</dbReference>
<sequence length="255" mass="26936">MLMRHNKAGFSLLEMAIVLLIIGILMAAGLGALNVQISQRRWNETQQMLRAANEALIGFALSNNRLPCPADPTLANTAANAGKEARNGAGANAYRCSLVFGDLPWQDLGLPELDAWGGRLQYQLTTSTTGGAGSSYANDLAGRDDAGTPNCGSSAMKPCFTLATPGKIAVYSASRRDGLAVSAIKRIDDAAAVVFSGGPNGVGSSADELENRDAIADGSTPRFVQDTPDAEFDDLLTWLPTTILYYRLVSAERLP</sequence>
<dbReference type="PROSITE" id="PS00409">
    <property type="entry name" value="PROKAR_NTER_METHYL"/>
    <property type="match status" value="1"/>
</dbReference>
<evidence type="ECO:0000256" key="1">
    <source>
        <dbReference type="SAM" id="Phobius"/>
    </source>
</evidence>
<dbReference type="RefSeq" id="WP_226765215.1">
    <property type="nucleotide sequence ID" value="NZ_JAJAWG010000016.1"/>
</dbReference>
<keyword evidence="1" id="KW-0472">Membrane</keyword>
<dbReference type="NCBIfam" id="TIGR02532">
    <property type="entry name" value="IV_pilin_GFxxxE"/>
    <property type="match status" value="1"/>
</dbReference>
<keyword evidence="3" id="KW-1185">Reference proteome</keyword>
<reference evidence="2 3" key="1">
    <citation type="submission" date="2021-10" db="EMBL/GenBank/DDBJ databases">
        <authorList>
            <person name="Chen M."/>
        </authorList>
    </citation>
    <scope>NUCLEOTIDE SEQUENCE [LARGE SCALE GENOMIC DNA]</scope>
    <source>
        <strain evidence="2 3">H3-26</strain>
    </source>
</reference>
<keyword evidence="1" id="KW-1133">Transmembrane helix</keyword>
<accession>A0ABS8BP61</accession>
<dbReference type="InterPro" id="IPR012902">
    <property type="entry name" value="N_methyl_site"/>
</dbReference>
<dbReference type="Pfam" id="PF07963">
    <property type="entry name" value="N_methyl"/>
    <property type="match status" value="1"/>
</dbReference>
<evidence type="ECO:0000313" key="2">
    <source>
        <dbReference type="EMBL" id="MCB5197524.1"/>
    </source>
</evidence>
<keyword evidence="1" id="KW-0812">Transmembrane</keyword>